<dbReference type="InterPro" id="IPR036653">
    <property type="entry name" value="CinA-like_C"/>
</dbReference>
<dbReference type="InterPro" id="IPR001453">
    <property type="entry name" value="MoaB/Mog_dom"/>
</dbReference>
<organism evidence="3 4">
    <name type="scientific">Enterococcus cecorum</name>
    <dbReference type="NCBI Taxonomy" id="44008"/>
    <lineage>
        <taxon>Bacteria</taxon>
        <taxon>Bacillati</taxon>
        <taxon>Bacillota</taxon>
        <taxon>Bacilli</taxon>
        <taxon>Lactobacillales</taxon>
        <taxon>Enterococcaceae</taxon>
        <taxon>Enterococcus</taxon>
    </lineage>
</organism>
<dbReference type="NCBIfam" id="TIGR00177">
    <property type="entry name" value="molyb_syn"/>
    <property type="match status" value="1"/>
</dbReference>
<reference evidence="3 4" key="1">
    <citation type="submission" date="2017-05" db="EMBL/GenBank/DDBJ databases">
        <title>The Genome Sequence of Enterococcus faecium 2D5_DIV0622.</title>
        <authorList>
            <consortium name="The Broad Institute Genomics Platform"/>
            <consortium name="The Broad Institute Genomic Center for Infectious Diseases"/>
            <person name="Earl A."/>
            <person name="Manson A."/>
            <person name="Schwartman J."/>
            <person name="Gilmore M."/>
            <person name="Abouelleil A."/>
            <person name="Cao P."/>
            <person name="Chapman S."/>
            <person name="Cusick C."/>
            <person name="Shea T."/>
            <person name="Young S."/>
            <person name="Neafsey D."/>
            <person name="Nusbaum C."/>
            <person name="Birren B."/>
        </authorList>
    </citation>
    <scope>NUCLEOTIDE SEQUENCE [LARGE SCALE GENOMIC DNA]</scope>
    <source>
        <strain evidence="3 4">2D5_DIV0622</strain>
    </source>
</reference>
<comment type="similarity">
    <text evidence="1">Belongs to the CinA family.</text>
</comment>
<protein>
    <recommendedName>
        <fullName evidence="1">Putative competence-damage inducible protein</fullName>
    </recommendedName>
</protein>
<evidence type="ECO:0000259" key="2">
    <source>
        <dbReference type="SMART" id="SM00852"/>
    </source>
</evidence>
<dbReference type="Gene3D" id="3.40.980.10">
    <property type="entry name" value="MoaB/Mog-like domain"/>
    <property type="match status" value="1"/>
</dbReference>
<dbReference type="SUPFAM" id="SSF142433">
    <property type="entry name" value="CinA-like"/>
    <property type="match status" value="1"/>
</dbReference>
<dbReference type="AlphaFoldDB" id="A0A200I024"/>
<dbReference type="RefSeq" id="WP_087663260.1">
    <property type="nucleotide sequence ID" value="NZ_NIBL01000002.1"/>
</dbReference>
<dbReference type="Gene3D" id="3.30.70.2860">
    <property type="match status" value="1"/>
</dbReference>
<dbReference type="InterPro" id="IPR050101">
    <property type="entry name" value="CinA"/>
</dbReference>
<dbReference type="PANTHER" id="PTHR13939">
    <property type="entry name" value="NICOTINAMIDE-NUCLEOTIDE AMIDOHYDROLASE PNCC"/>
    <property type="match status" value="1"/>
</dbReference>
<dbReference type="Pfam" id="PF18146">
    <property type="entry name" value="CinA_KH"/>
    <property type="match status" value="1"/>
</dbReference>
<proteinExistence type="inferred from homology"/>
<name>A0A200I024_9ENTE</name>
<dbReference type="CDD" id="cd00885">
    <property type="entry name" value="cinA"/>
    <property type="match status" value="1"/>
</dbReference>
<dbReference type="InterPro" id="IPR041424">
    <property type="entry name" value="CinA_KH"/>
</dbReference>
<comment type="caution">
    <text evidence="3">The sequence shown here is derived from an EMBL/GenBank/DDBJ whole genome shotgun (WGS) entry which is preliminary data.</text>
</comment>
<dbReference type="InterPro" id="IPR036425">
    <property type="entry name" value="MoaB/Mog-like_dom_sf"/>
</dbReference>
<dbReference type="InterPro" id="IPR008135">
    <property type="entry name" value="Competence-induced_CinA"/>
</dbReference>
<gene>
    <name evidence="1" type="primary">cinA</name>
    <name evidence="3" type="ORF">A5869_001311</name>
</gene>
<dbReference type="InterPro" id="IPR008136">
    <property type="entry name" value="CinA_C"/>
</dbReference>
<evidence type="ECO:0000256" key="1">
    <source>
        <dbReference type="HAMAP-Rule" id="MF_00226"/>
    </source>
</evidence>
<dbReference type="Gene3D" id="3.90.950.20">
    <property type="entry name" value="CinA-like"/>
    <property type="match status" value="1"/>
</dbReference>
<accession>A0A200I024</accession>
<dbReference type="EMBL" id="NIBL01000002">
    <property type="protein sequence ID" value="OUZ17839.1"/>
    <property type="molecule type" value="Genomic_DNA"/>
</dbReference>
<dbReference type="PIRSF" id="PIRSF006728">
    <property type="entry name" value="CinA"/>
    <property type="match status" value="1"/>
</dbReference>
<dbReference type="Proteomes" id="UP000196503">
    <property type="component" value="Unassembled WGS sequence"/>
</dbReference>
<dbReference type="PANTHER" id="PTHR13939:SF0">
    <property type="entry name" value="NMN AMIDOHYDROLASE-LIKE PROTEIN YFAY"/>
    <property type="match status" value="1"/>
</dbReference>
<evidence type="ECO:0000313" key="4">
    <source>
        <dbReference type="Proteomes" id="UP000196503"/>
    </source>
</evidence>
<feature type="domain" description="MoaB/Mog" evidence="2">
    <location>
        <begin position="4"/>
        <end position="171"/>
    </location>
</feature>
<dbReference type="Pfam" id="PF00994">
    <property type="entry name" value="MoCF_biosynth"/>
    <property type="match status" value="1"/>
</dbReference>
<dbReference type="SMART" id="SM00852">
    <property type="entry name" value="MoCF_biosynth"/>
    <property type="match status" value="1"/>
</dbReference>
<dbReference type="SUPFAM" id="SSF53218">
    <property type="entry name" value="Molybdenum cofactor biosynthesis proteins"/>
    <property type="match status" value="1"/>
</dbReference>
<dbReference type="HAMAP" id="MF_00226_B">
    <property type="entry name" value="CinA_B"/>
    <property type="match status" value="1"/>
</dbReference>
<dbReference type="NCBIfam" id="TIGR00200">
    <property type="entry name" value="cinA_nterm"/>
    <property type="match status" value="1"/>
</dbReference>
<dbReference type="NCBIfam" id="NF001813">
    <property type="entry name" value="PRK00549.1"/>
    <property type="match status" value="1"/>
</dbReference>
<sequence>MNAEIIAVGTEILMGQIVNSNAAYLSEQLANLGINVYYHVAVGDNEKRLTACLERAKSRSDLIVLCGGLGPTQDDLTKQTVAKFVNQALVYDPAGHARLMDYFAKTKREMTENNLLQALTFKDGRGIANPNGLAVGIYYEDSDHTHYLLLPGPPRELKAMFRQNVVPLLREINPQDTKLYSRVLRFYGIGESQLVTLLADFIDHQTNPTIAPYAKTNEVTLRLTANAPSQDQADVLLDELEEKIQALAGAYFYGYGDDFSLAEAMITQLKEKNRTISVAESLTAGLFASTLGQYPGVSQVFKGGVVTYSLEMKAALLDIDADYLREVGTVSEACVTLMAKNMQQKAQTDYAIAFSGVAGPDQLEGQAVGTVWMALATPNGVQTYCKQFPHGRNEIRQAAVMFGLNLVYRALLAEEQA</sequence>
<dbReference type="NCBIfam" id="TIGR00199">
    <property type="entry name" value="PncC_domain"/>
    <property type="match status" value="1"/>
</dbReference>
<dbReference type="Pfam" id="PF02464">
    <property type="entry name" value="CinA"/>
    <property type="match status" value="1"/>
</dbReference>
<evidence type="ECO:0000313" key="3">
    <source>
        <dbReference type="EMBL" id="OUZ17839.1"/>
    </source>
</evidence>